<evidence type="ECO:0000256" key="5">
    <source>
        <dbReference type="PROSITE-ProRule" id="PRU00282"/>
    </source>
</evidence>
<keyword evidence="4 5" id="KW-0472">Membrane</keyword>
<dbReference type="GO" id="GO:0005634">
    <property type="term" value="C:nucleus"/>
    <property type="evidence" value="ECO:0007669"/>
    <property type="project" value="InterPro"/>
</dbReference>
<dbReference type="InterPro" id="IPR018108">
    <property type="entry name" value="MCP_transmembrane"/>
</dbReference>
<dbReference type="GO" id="GO:0045893">
    <property type="term" value="P:positive regulation of DNA-templated transcription"/>
    <property type="evidence" value="ECO:0007669"/>
    <property type="project" value="TreeGrafter"/>
</dbReference>
<dbReference type="PANTHER" id="PTHR12963">
    <property type="entry name" value="THYROID RECEPTOR INTERACTING PROTEIN RELATED"/>
    <property type="match status" value="1"/>
</dbReference>
<feature type="domain" description="TRIP4/RQT4 C2HC5-type zinc finger" evidence="6">
    <location>
        <begin position="49"/>
        <end position="94"/>
    </location>
</feature>
<dbReference type="InterPro" id="IPR056993">
    <property type="entry name" value="TRIP4_3rd_dom"/>
</dbReference>
<dbReference type="STRING" id="6265.A0A0B2UWD4"/>
<dbReference type="InterPro" id="IPR039128">
    <property type="entry name" value="TRIP4-like"/>
</dbReference>
<comment type="similarity">
    <text evidence="2">Belongs to the mitochondrial carrier (TC 2.A.29) family.</text>
</comment>
<comment type="caution">
    <text evidence="8">The sequence shown here is derived from an EMBL/GenBank/DDBJ whole genome shotgun (WGS) entry which is preliminary data.</text>
</comment>
<feature type="repeat" description="Solcar" evidence="5">
    <location>
        <begin position="490"/>
        <end position="578"/>
    </location>
</feature>
<dbReference type="PANTHER" id="PTHR12963:SF4">
    <property type="entry name" value="ACTIVATING SIGNAL COINTEGRATOR 1"/>
    <property type="match status" value="1"/>
</dbReference>
<dbReference type="GO" id="GO:0180022">
    <property type="term" value="C:RQC-trigger complex"/>
    <property type="evidence" value="ECO:0007669"/>
    <property type="project" value="InterPro"/>
</dbReference>
<evidence type="ECO:0000256" key="2">
    <source>
        <dbReference type="ARBA" id="ARBA00006375"/>
    </source>
</evidence>
<name>A0A0B2UWD4_TOXCA</name>
<dbReference type="OrthoDB" id="338816at2759"/>
<evidence type="ECO:0000313" key="9">
    <source>
        <dbReference type="Proteomes" id="UP000031036"/>
    </source>
</evidence>
<evidence type="ECO:0000256" key="4">
    <source>
        <dbReference type="ARBA" id="ARBA00023136"/>
    </source>
</evidence>
<evidence type="ECO:0000259" key="6">
    <source>
        <dbReference type="Pfam" id="PF06221"/>
    </source>
</evidence>
<dbReference type="GO" id="GO:0072344">
    <property type="term" value="P:rescue of stalled ribosome"/>
    <property type="evidence" value="ECO:0007669"/>
    <property type="project" value="InterPro"/>
</dbReference>
<evidence type="ECO:0000313" key="8">
    <source>
        <dbReference type="EMBL" id="KHN73688.1"/>
    </source>
</evidence>
<dbReference type="Gene3D" id="1.50.40.10">
    <property type="entry name" value="Mitochondrial carrier domain"/>
    <property type="match status" value="1"/>
</dbReference>
<dbReference type="Pfam" id="PF23134">
    <property type="entry name" value="TRIP4_3rd"/>
    <property type="match status" value="1"/>
</dbReference>
<dbReference type="OMA" id="CECQARI"/>
<dbReference type="PROSITE" id="PS50920">
    <property type="entry name" value="SOLCAR"/>
    <property type="match status" value="1"/>
</dbReference>
<dbReference type="GO" id="GO:0016020">
    <property type="term" value="C:membrane"/>
    <property type="evidence" value="ECO:0007669"/>
    <property type="project" value="UniProtKB-SubCell"/>
</dbReference>
<protein>
    <submittedName>
        <fullName evidence="8">Activating signal cointegrator 1</fullName>
    </submittedName>
</protein>
<reference evidence="8 9" key="1">
    <citation type="submission" date="2014-11" db="EMBL/GenBank/DDBJ databases">
        <title>Genetic blueprint of the zoonotic pathogen Toxocara canis.</title>
        <authorList>
            <person name="Zhu X.-Q."/>
            <person name="Korhonen P.K."/>
            <person name="Cai H."/>
            <person name="Young N.D."/>
            <person name="Nejsum P."/>
            <person name="von Samson-Himmelstjerna G."/>
            <person name="Boag P.R."/>
            <person name="Tan P."/>
            <person name="Li Q."/>
            <person name="Min J."/>
            <person name="Yang Y."/>
            <person name="Wang X."/>
            <person name="Fang X."/>
            <person name="Hall R.S."/>
            <person name="Hofmann A."/>
            <person name="Sternberg P.W."/>
            <person name="Jex A.R."/>
            <person name="Gasser R.B."/>
        </authorList>
    </citation>
    <scope>NUCLEOTIDE SEQUENCE [LARGE SCALE GENOMIC DNA]</scope>
    <source>
        <strain evidence="8">PN_DK_2014</strain>
    </source>
</reference>
<accession>A0A0B2UWD4</accession>
<evidence type="ECO:0000256" key="1">
    <source>
        <dbReference type="ARBA" id="ARBA00004141"/>
    </source>
</evidence>
<proteinExistence type="inferred from homology"/>
<dbReference type="InterPro" id="IPR023395">
    <property type="entry name" value="MCP_dom_sf"/>
</dbReference>
<sequence>MKGGRNRKGMSLHSVAESLSAAHYRQQKPNRNVTIKDSNPAERLRSGRHVCECQARIHGLIRNCMGCGRIVCEQEGSGPCFSCGELVCTREEREILNRKSKKSAELFMKLMGGQSESKDGGSGGLSLSSLGTALTKAEQFRDKLLQADADTERRTRVHDLESDYYNMENNAYLTKEEREAIIARKEELKRIRDQQKRAVVVDFDFDKRTVTEVKERRDDAMDPVIISILERSYQRRPEISSAASHLNSFFPSFIPKYDERFGRRSKNVMSEEEALACDDIICMPNEEMMYAEVERKGYAIPVQQPVASLLAVGIRRHVEWPEDVELRGPVFIAATARPATQAEIDDEVNNCRDRAFSNVYGEGADSGMDRDYPLSYPCGAIVGRALLADCLSLAEYVEQYPQGECAHSKEGFVLIFTVFDALLVPIPHMPPPSRDFYTIDKQLRLAIKHILDPAMQEEVRDLAEAQDVRFLGLVGEEAEEAERELRGIIFGAFISHPICVVCRTLAQLGYNPLPLKKAKYFLFAGPTCLFYPNFFSYARHIFRTYGFRSLWVGAEVAIVREIMTCAIRVVLTKQMELKYFELGGGAEIARVGPHNVTERFRLFIRFIVRSSICVFTLDLLTYPFLLIQTRTVAQLVCGRVIYGDLFESFSCVFNNDGFSSLYTGLTPILISSMLGMFLTHSMSFSLDLIFYKVISNIIGNDGRTLLRSLLDMLCSFVRKSITYPYALTSVITSTLGSGLPIRDLTYRAGFGPKYDDWRQVHRALRASGNQWRGQYSFFRSYTGPYRIGFDGHYYAAPILSI</sequence>
<feature type="domain" description="Activating signal cointegrator 1 third" evidence="7">
    <location>
        <begin position="161"/>
        <end position="212"/>
    </location>
</feature>
<dbReference type="GO" id="GO:0008270">
    <property type="term" value="F:zinc ion binding"/>
    <property type="evidence" value="ECO:0007669"/>
    <property type="project" value="InterPro"/>
</dbReference>
<dbReference type="AlphaFoldDB" id="A0A0B2UWD4"/>
<evidence type="ECO:0000256" key="3">
    <source>
        <dbReference type="ARBA" id="ARBA00022692"/>
    </source>
</evidence>
<dbReference type="EMBL" id="JPKZ01003079">
    <property type="protein sequence ID" value="KHN73688.1"/>
    <property type="molecule type" value="Genomic_DNA"/>
</dbReference>
<comment type="subcellular location">
    <subcellularLocation>
        <location evidence="1">Membrane</location>
        <topology evidence="1">Multi-pass membrane protein</topology>
    </subcellularLocation>
</comment>
<dbReference type="SUPFAM" id="SSF103506">
    <property type="entry name" value="Mitochondrial carrier"/>
    <property type="match status" value="1"/>
</dbReference>
<keyword evidence="3 5" id="KW-0812">Transmembrane</keyword>
<gene>
    <name evidence="8" type="primary">TRIP4</name>
    <name evidence="8" type="ORF">Tcan_03618</name>
</gene>
<dbReference type="InterPro" id="IPR009349">
    <property type="entry name" value="TRIP4/RQT4_C2HC5_Znf"/>
</dbReference>
<dbReference type="Pfam" id="PF00153">
    <property type="entry name" value="Mito_carr"/>
    <property type="match status" value="1"/>
</dbReference>
<dbReference type="Proteomes" id="UP000031036">
    <property type="component" value="Unassembled WGS sequence"/>
</dbReference>
<organism evidence="8 9">
    <name type="scientific">Toxocara canis</name>
    <name type="common">Canine roundworm</name>
    <dbReference type="NCBI Taxonomy" id="6265"/>
    <lineage>
        <taxon>Eukaryota</taxon>
        <taxon>Metazoa</taxon>
        <taxon>Ecdysozoa</taxon>
        <taxon>Nematoda</taxon>
        <taxon>Chromadorea</taxon>
        <taxon>Rhabditida</taxon>
        <taxon>Spirurina</taxon>
        <taxon>Ascaridomorpha</taxon>
        <taxon>Ascaridoidea</taxon>
        <taxon>Toxocaridae</taxon>
        <taxon>Toxocara</taxon>
    </lineage>
</organism>
<evidence type="ECO:0000259" key="7">
    <source>
        <dbReference type="Pfam" id="PF23134"/>
    </source>
</evidence>
<dbReference type="Pfam" id="PF06221">
    <property type="entry name" value="zf-C2HC5"/>
    <property type="match status" value="1"/>
</dbReference>
<keyword evidence="9" id="KW-1185">Reference proteome</keyword>